<evidence type="ECO:0000313" key="5">
    <source>
        <dbReference type="EMBL" id="MBE8713515.1"/>
    </source>
</evidence>
<dbReference type="GO" id="GO:0000049">
    <property type="term" value="F:tRNA binding"/>
    <property type="evidence" value="ECO:0007669"/>
    <property type="project" value="UniProtKB-UniRule"/>
</dbReference>
<evidence type="ECO:0000256" key="3">
    <source>
        <dbReference type="PROSITE-ProRule" id="PRU00209"/>
    </source>
</evidence>
<name>A0A928UUL9_9SPHI</name>
<dbReference type="PROSITE" id="PS50886">
    <property type="entry name" value="TRBD"/>
    <property type="match status" value="1"/>
</dbReference>
<dbReference type="InterPro" id="IPR051270">
    <property type="entry name" value="Tyrosine-tRNA_ligase_regulator"/>
</dbReference>
<dbReference type="SUPFAM" id="SSF50249">
    <property type="entry name" value="Nucleic acid-binding proteins"/>
    <property type="match status" value="1"/>
</dbReference>
<dbReference type="InterPro" id="IPR012340">
    <property type="entry name" value="NA-bd_OB-fold"/>
</dbReference>
<dbReference type="AlphaFoldDB" id="A0A928UUL9"/>
<evidence type="ECO:0000256" key="1">
    <source>
        <dbReference type="ARBA" id="ARBA00022555"/>
    </source>
</evidence>
<dbReference type="Pfam" id="PF01588">
    <property type="entry name" value="tRNA_bind"/>
    <property type="match status" value="1"/>
</dbReference>
<keyword evidence="1 3" id="KW-0820">tRNA-binding</keyword>
<evidence type="ECO:0000256" key="2">
    <source>
        <dbReference type="ARBA" id="ARBA00022884"/>
    </source>
</evidence>
<feature type="domain" description="TRNA-binding" evidence="4">
    <location>
        <begin position="8"/>
        <end position="112"/>
    </location>
</feature>
<dbReference type="InterPro" id="IPR002547">
    <property type="entry name" value="tRNA-bd_dom"/>
</dbReference>
<dbReference type="PANTHER" id="PTHR11586">
    <property type="entry name" value="TRNA-AMINOACYLATION COFACTOR ARC1 FAMILY MEMBER"/>
    <property type="match status" value="1"/>
</dbReference>
<evidence type="ECO:0000313" key="6">
    <source>
        <dbReference type="Proteomes" id="UP000616201"/>
    </source>
</evidence>
<dbReference type="EMBL" id="PRDK01000004">
    <property type="protein sequence ID" value="MBE8713515.1"/>
    <property type="molecule type" value="Genomic_DNA"/>
</dbReference>
<proteinExistence type="predicted"/>
<dbReference type="CDD" id="cd02798">
    <property type="entry name" value="tRNA_bind_CsaA"/>
    <property type="match status" value="1"/>
</dbReference>
<organism evidence="5 6">
    <name type="scientific">Sphingobacterium hungaricum</name>
    <dbReference type="NCBI Taxonomy" id="2082723"/>
    <lineage>
        <taxon>Bacteria</taxon>
        <taxon>Pseudomonadati</taxon>
        <taxon>Bacteroidota</taxon>
        <taxon>Sphingobacteriia</taxon>
        <taxon>Sphingobacteriales</taxon>
        <taxon>Sphingobacteriaceae</taxon>
        <taxon>Sphingobacterium</taxon>
    </lineage>
</organism>
<protein>
    <submittedName>
        <fullName evidence="5">tRNA-binding protein</fullName>
    </submittedName>
</protein>
<gene>
    <name evidence="5" type="ORF">C4F49_07475</name>
</gene>
<dbReference type="NCBIfam" id="NF007495">
    <property type="entry name" value="PRK10089.1-4"/>
    <property type="match status" value="1"/>
</dbReference>
<dbReference type="NCBIfam" id="TIGR02222">
    <property type="entry name" value="chap_CsaA"/>
    <property type="match status" value="1"/>
</dbReference>
<dbReference type="RefSeq" id="WP_196935453.1">
    <property type="nucleotide sequence ID" value="NZ_MU158698.1"/>
</dbReference>
<dbReference type="Gene3D" id="2.40.50.140">
    <property type="entry name" value="Nucleic acid-binding proteins"/>
    <property type="match status" value="1"/>
</dbReference>
<dbReference type="InterPro" id="IPR008231">
    <property type="entry name" value="CsaA"/>
</dbReference>
<sequence>MEEISWEDFEKVDLRVGTIKSAEIFPKARKPAYKLQIDFGEEIGILNSSAQITHHYSIEELIGKQIVAVVNFPEKQIANFFSQCLVTGFPDENNNIILTSVDKLLPNGSRLM</sequence>
<accession>A0A928UUL9</accession>
<dbReference type="Proteomes" id="UP000616201">
    <property type="component" value="Unassembled WGS sequence"/>
</dbReference>
<keyword evidence="6" id="KW-1185">Reference proteome</keyword>
<reference evidence="5" key="1">
    <citation type="submission" date="2018-02" db="EMBL/GenBank/DDBJ databases">
        <authorList>
            <person name="Vasarhelyi B.M."/>
            <person name="Deshmukh S."/>
            <person name="Balint B."/>
            <person name="Kukolya J."/>
        </authorList>
    </citation>
    <scope>NUCLEOTIDE SEQUENCE</scope>
    <source>
        <strain evidence="5">KB22</strain>
    </source>
</reference>
<evidence type="ECO:0000259" key="4">
    <source>
        <dbReference type="PROSITE" id="PS50886"/>
    </source>
</evidence>
<keyword evidence="2 3" id="KW-0694">RNA-binding</keyword>
<comment type="caution">
    <text evidence="5">The sequence shown here is derived from an EMBL/GenBank/DDBJ whole genome shotgun (WGS) entry which is preliminary data.</text>
</comment>
<dbReference type="FunFam" id="2.40.50.140:FF:000165">
    <property type="entry name" value="Chaperone CsaA"/>
    <property type="match status" value="1"/>
</dbReference>
<dbReference type="NCBIfam" id="NF007494">
    <property type="entry name" value="PRK10089.1-3"/>
    <property type="match status" value="1"/>
</dbReference>
<dbReference type="PANTHER" id="PTHR11586:SF37">
    <property type="entry name" value="TRNA-BINDING DOMAIN-CONTAINING PROTEIN"/>
    <property type="match status" value="1"/>
</dbReference>